<dbReference type="GO" id="GO:0005525">
    <property type="term" value="F:GTP binding"/>
    <property type="evidence" value="ECO:0007669"/>
    <property type="project" value="UniProtKB-KW"/>
</dbReference>
<dbReference type="CDD" id="cd04160">
    <property type="entry name" value="Arfrp1"/>
    <property type="match status" value="1"/>
</dbReference>
<dbReference type="SUPFAM" id="SSF52540">
    <property type="entry name" value="P-loop containing nucleoside triphosphate hydrolases"/>
    <property type="match status" value="1"/>
</dbReference>
<dbReference type="PANTHER" id="PTHR45909">
    <property type="entry name" value="ADP-RIBOSYLATION FACTOR-RELATED PROTEIN 1"/>
    <property type="match status" value="1"/>
</dbReference>
<dbReference type="PRINTS" id="PR00328">
    <property type="entry name" value="SAR1GTPBP"/>
</dbReference>
<dbReference type="InterPro" id="IPR006689">
    <property type="entry name" value="Small_GTPase_ARF/SAR"/>
</dbReference>
<evidence type="ECO:0000256" key="7">
    <source>
        <dbReference type="ARBA" id="ARBA00039478"/>
    </source>
</evidence>
<comment type="function">
    <text evidence="5">Trans-Golgi-associated GTPase that regulates protein sorting. Controls the targeting of ARL1 and its effector to the trans-Golgi. Required for the lipidation of chylomicrons in the intestine and required for VLDL lipidation in the liver.</text>
</comment>
<dbReference type="SMART" id="SM00178">
    <property type="entry name" value="SAR"/>
    <property type="match status" value="1"/>
</dbReference>
<keyword evidence="3 8" id="KW-0547">Nucleotide-binding</keyword>
<dbReference type="Proteomes" id="UP000007879">
    <property type="component" value="Unassembled WGS sequence"/>
</dbReference>
<dbReference type="GO" id="GO:0006886">
    <property type="term" value="P:intracellular protein transport"/>
    <property type="evidence" value="ECO:0007669"/>
    <property type="project" value="TreeGrafter"/>
</dbReference>
<evidence type="ECO:0000256" key="5">
    <source>
        <dbReference type="ARBA" id="ARBA00037377"/>
    </source>
</evidence>
<evidence type="ECO:0000313" key="12">
    <source>
        <dbReference type="Proteomes" id="UP000007879"/>
    </source>
</evidence>
<dbReference type="InterPro" id="IPR005225">
    <property type="entry name" value="Small_GTP-bd"/>
</dbReference>
<dbReference type="InterPro" id="IPR024156">
    <property type="entry name" value="Small_GTPase_ARF"/>
</dbReference>
<dbReference type="EnsemblMetazoa" id="Aqu2.1.19920_001">
    <property type="protein sequence ID" value="Aqu2.1.19920_001"/>
    <property type="gene ID" value="Aqu2.1.19920"/>
</dbReference>
<evidence type="ECO:0000256" key="10">
    <source>
        <dbReference type="RuleBase" id="RU003925"/>
    </source>
</evidence>
<keyword evidence="9" id="KW-0460">Magnesium</keyword>
<dbReference type="GO" id="GO:0005794">
    <property type="term" value="C:Golgi apparatus"/>
    <property type="evidence" value="ECO:0007669"/>
    <property type="project" value="TreeGrafter"/>
</dbReference>
<protein>
    <recommendedName>
        <fullName evidence="2">ADP-ribosylation factor-like protein 6</fullName>
    </recommendedName>
    <alternativeName>
        <fullName evidence="7">ADP-ribosylation factor-related protein 1</fullName>
    </alternativeName>
</protein>
<evidence type="ECO:0000256" key="8">
    <source>
        <dbReference type="PIRSR" id="PIRSR606689-1"/>
    </source>
</evidence>
<dbReference type="PROSITE" id="PS51417">
    <property type="entry name" value="ARF"/>
    <property type="match status" value="1"/>
</dbReference>
<keyword evidence="9" id="KW-0479">Metal-binding</keyword>
<dbReference type="EnsemblMetazoa" id="XM_003389537.3">
    <property type="protein sequence ID" value="XP_003389585.1"/>
    <property type="gene ID" value="LOC100641522"/>
</dbReference>
<comment type="similarity">
    <text evidence="1 10">Belongs to the small GTPase superfamily. Arf family.</text>
</comment>
<keyword evidence="4 8" id="KW-0342">GTP-binding</keyword>
<feature type="binding site" evidence="8">
    <location>
        <begin position="134"/>
        <end position="137"/>
    </location>
    <ligand>
        <name>GTP</name>
        <dbReference type="ChEBI" id="CHEBI:37565"/>
    </ligand>
</feature>
<proteinExistence type="inferred from homology"/>
<dbReference type="eggNOG" id="KOG0076">
    <property type="taxonomic scope" value="Eukaryota"/>
</dbReference>
<dbReference type="GO" id="GO:0046872">
    <property type="term" value="F:metal ion binding"/>
    <property type="evidence" value="ECO:0007669"/>
    <property type="project" value="UniProtKB-KW"/>
</dbReference>
<dbReference type="OrthoDB" id="414781at2759"/>
<feature type="binding site" evidence="9">
    <location>
        <position position="31"/>
    </location>
    <ligand>
        <name>Mg(2+)</name>
        <dbReference type="ChEBI" id="CHEBI:18420"/>
    </ligand>
</feature>
<comment type="subunit">
    <text evidence="6">Interacts with SYS1.</text>
</comment>
<name>A0A1X7TX06_AMPQE</name>
<dbReference type="Pfam" id="PF00025">
    <property type="entry name" value="Arf"/>
    <property type="match status" value="1"/>
</dbReference>
<dbReference type="InParanoid" id="A0A1X7TX06"/>
<evidence type="ECO:0000256" key="6">
    <source>
        <dbReference type="ARBA" id="ARBA00038765"/>
    </source>
</evidence>
<dbReference type="FunFam" id="3.40.50.300:FF:001166">
    <property type="entry name" value="ADP-ribosylation factor D"/>
    <property type="match status" value="1"/>
</dbReference>
<dbReference type="GO" id="GO:0034067">
    <property type="term" value="P:protein localization to Golgi apparatus"/>
    <property type="evidence" value="ECO:0007669"/>
    <property type="project" value="TreeGrafter"/>
</dbReference>
<feature type="binding site" evidence="8">
    <location>
        <position position="78"/>
    </location>
    <ligand>
        <name>GTP</name>
        <dbReference type="ChEBI" id="CHEBI:37565"/>
    </ligand>
</feature>
<reference evidence="11" key="2">
    <citation type="submission" date="2017-05" db="UniProtKB">
        <authorList>
            <consortium name="EnsemblMetazoa"/>
        </authorList>
    </citation>
    <scope>IDENTIFICATION</scope>
</reference>
<evidence type="ECO:0000256" key="9">
    <source>
        <dbReference type="PIRSR" id="PIRSR606689-2"/>
    </source>
</evidence>
<reference evidence="12" key="1">
    <citation type="journal article" date="2010" name="Nature">
        <title>The Amphimedon queenslandica genome and the evolution of animal complexity.</title>
        <authorList>
            <person name="Srivastava M."/>
            <person name="Simakov O."/>
            <person name="Chapman J."/>
            <person name="Fahey B."/>
            <person name="Gauthier M.E."/>
            <person name="Mitros T."/>
            <person name="Richards G.S."/>
            <person name="Conaco C."/>
            <person name="Dacre M."/>
            <person name="Hellsten U."/>
            <person name="Larroux C."/>
            <person name="Putnam N.H."/>
            <person name="Stanke M."/>
            <person name="Adamska M."/>
            <person name="Darling A."/>
            <person name="Degnan S.M."/>
            <person name="Oakley T.H."/>
            <person name="Plachetzki D.C."/>
            <person name="Zhai Y."/>
            <person name="Adamski M."/>
            <person name="Calcino A."/>
            <person name="Cummins S.F."/>
            <person name="Goodstein D.M."/>
            <person name="Harris C."/>
            <person name="Jackson D.J."/>
            <person name="Leys S.P."/>
            <person name="Shu S."/>
            <person name="Woodcroft B.J."/>
            <person name="Vervoort M."/>
            <person name="Kosik K.S."/>
            <person name="Manning G."/>
            <person name="Degnan B.M."/>
            <person name="Rokhsar D.S."/>
        </authorList>
    </citation>
    <scope>NUCLEOTIDE SEQUENCE [LARGE SCALE GENOMIC DNA]</scope>
</reference>
<dbReference type="InterPro" id="IPR027417">
    <property type="entry name" value="P-loop_NTPase"/>
</dbReference>
<dbReference type="AlphaFoldDB" id="A0A1X7TX06"/>
<keyword evidence="12" id="KW-1185">Reference proteome</keyword>
<evidence type="ECO:0000256" key="4">
    <source>
        <dbReference type="ARBA" id="ARBA00023134"/>
    </source>
</evidence>
<dbReference type="PANTHER" id="PTHR45909:SF1">
    <property type="entry name" value="ADP-RIBOSYLATION FACTOR-RELATED PROTEIN 1"/>
    <property type="match status" value="1"/>
</dbReference>
<dbReference type="GO" id="GO:0043001">
    <property type="term" value="P:Golgi to plasma membrane protein transport"/>
    <property type="evidence" value="ECO:0007669"/>
    <property type="project" value="TreeGrafter"/>
</dbReference>
<organism evidence="11">
    <name type="scientific">Amphimedon queenslandica</name>
    <name type="common">Sponge</name>
    <dbReference type="NCBI Taxonomy" id="400682"/>
    <lineage>
        <taxon>Eukaryota</taxon>
        <taxon>Metazoa</taxon>
        <taxon>Porifera</taxon>
        <taxon>Demospongiae</taxon>
        <taxon>Heteroscleromorpha</taxon>
        <taxon>Haplosclerida</taxon>
        <taxon>Niphatidae</taxon>
        <taxon>Amphimedon</taxon>
    </lineage>
</organism>
<dbReference type="NCBIfam" id="TIGR00231">
    <property type="entry name" value="small_GTP"/>
    <property type="match status" value="1"/>
</dbReference>
<evidence type="ECO:0000313" key="11">
    <source>
        <dbReference type="EnsemblMetazoa" id="Aqu2.1.19920_001"/>
    </source>
</evidence>
<sequence>MFSLLKGLWEYFFRKDEYFVVILGLDNAGKTTFLETIKRRYISNYHGMPLEKISTTVGLNVGRIDVGVQRLVLWDLGGQQDLQTLWNEYYAECHGVVYMIDSCDRHALQISAETFNRVIHHADLDGAPLLILANKQDREDALPLTEVESAFDTSVESIGNRDCRIQRVSALRGEGVFEGIEWLAQRVKEKPNRPLKPVKS</sequence>
<dbReference type="GO" id="GO:0003924">
    <property type="term" value="F:GTPase activity"/>
    <property type="evidence" value="ECO:0007669"/>
    <property type="project" value="InterPro"/>
</dbReference>
<feature type="binding site" evidence="9">
    <location>
        <position position="56"/>
    </location>
    <ligand>
        <name>Mg(2+)</name>
        <dbReference type="ChEBI" id="CHEBI:18420"/>
    </ligand>
</feature>
<dbReference type="STRING" id="400682.A0A1X7TX06"/>
<evidence type="ECO:0000256" key="3">
    <source>
        <dbReference type="ARBA" id="ARBA00022741"/>
    </source>
</evidence>
<evidence type="ECO:0000256" key="1">
    <source>
        <dbReference type="ARBA" id="ARBA00010290"/>
    </source>
</evidence>
<feature type="binding site" evidence="8">
    <location>
        <begin position="24"/>
        <end position="31"/>
    </location>
    <ligand>
        <name>GTP</name>
        <dbReference type="ChEBI" id="CHEBI:37565"/>
    </ligand>
</feature>
<dbReference type="SMART" id="SM00177">
    <property type="entry name" value="ARF"/>
    <property type="match status" value="1"/>
</dbReference>
<evidence type="ECO:0000256" key="2">
    <source>
        <dbReference type="ARBA" id="ARBA00019766"/>
    </source>
</evidence>
<accession>A0A1X7TX06</accession>
<dbReference type="KEGG" id="aqu:100641522"/>
<gene>
    <name evidence="11" type="primary">100641522</name>
</gene>
<dbReference type="Gene3D" id="3.40.50.300">
    <property type="entry name" value="P-loop containing nucleotide triphosphate hydrolases"/>
    <property type="match status" value="1"/>
</dbReference>